<keyword evidence="2" id="KW-0963">Cytoplasm</keyword>
<keyword evidence="4" id="KW-0863">Zinc-finger</keyword>
<keyword evidence="7" id="KW-0175">Coiled coil</keyword>
<dbReference type="Pfam" id="PF20173">
    <property type="entry name" value="ZnF_RZ-type"/>
    <property type="match status" value="1"/>
</dbReference>
<reference evidence="9" key="1">
    <citation type="submission" date="2023-04" db="EMBL/GenBank/DDBJ databases">
        <title>Phytophthora fragariaefolia NBRC 109709.</title>
        <authorList>
            <person name="Ichikawa N."/>
            <person name="Sato H."/>
            <person name="Tonouchi N."/>
        </authorList>
    </citation>
    <scope>NUCLEOTIDE SEQUENCE</scope>
    <source>
        <strain evidence="9">NBRC 109709</strain>
    </source>
</reference>
<evidence type="ECO:0000259" key="8">
    <source>
        <dbReference type="PROSITE" id="PS51981"/>
    </source>
</evidence>
<proteinExistence type="predicted"/>
<protein>
    <submittedName>
        <fullName evidence="9">Unnamed protein product</fullName>
    </submittedName>
</protein>
<dbReference type="GO" id="GO:0008270">
    <property type="term" value="F:zinc ion binding"/>
    <property type="evidence" value="ECO:0007669"/>
    <property type="project" value="UniProtKB-KW"/>
</dbReference>
<keyword evidence="6" id="KW-0391">Immunity</keyword>
<dbReference type="GO" id="GO:0005737">
    <property type="term" value="C:cytoplasm"/>
    <property type="evidence" value="ECO:0007669"/>
    <property type="project" value="UniProtKB-SubCell"/>
</dbReference>
<evidence type="ECO:0000313" key="9">
    <source>
        <dbReference type="EMBL" id="GMF60639.1"/>
    </source>
</evidence>
<dbReference type="GO" id="GO:0002376">
    <property type="term" value="P:immune system process"/>
    <property type="evidence" value="ECO:0007669"/>
    <property type="project" value="UniProtKB-KW"/>
</dbReference>
<sequence length="380" mass="42278">MFQTYGEIDPSEDPVLVLPCCSMVYTMTTLDGTLHLNSYYDMNIGEPLGPLPGGYIDMPQCPNCKKPIRGLRRYGHVTKRAAIDSAEKNFISHSQRELKVLQERANTAAERGDLTQDKTLRHDIRAFGAAVKRPPCQKTFEACVALLTKAQGGQGGGDVHIDQSALPVPNSKFPYIGYFYLLSAQVSLLGVSASVARAEEYYRQAIKAFAEASYLQQRCEAQLMLVQVLTRRAERTLNESVNTEKEREARQNEVEEITSEAINVICNLDFETNTISFLSKHGQYLRSLRQKLANIVQRARGATFYQNVSLDELRAVKIAMQAEFKGSGHWYRCANGHSYSIGECGMAMEQTRCPECGAPVGGADHSFIEGNAHDEEMDSL</sequence>
<comment type="subcellular location">
    <subcellularLocation>
        <location evidence="1">Cytoplasm</location>
    </subcellularLocation>
</comment>
<comment type="caution">
    <text evidence="9">The sequence shown here is derived from an EMBL/GenBank/DDBJ whole genome shotgun (WGS) entry which is preliminary data.</text>
</comment>
<dbReference type="OrthoDB" id="2423195at2759"/>
<evidence type="ECO:0000256" key="6">
    <source>
        <dbReference type="ARBA" id="ARBA00022859"/>
    </source>
</evidence>
<organism evidence="9 10">
    <name type="scientific">Phytophthora fragariaefolia</name>
    <dbReference type="NCBI Taxonomy" id="1490495"/>
    <lineage>
        <taxon>Eukaryota</taxon>
        <taxon>Sar</taxon>
        <taxon>Stramenopiles</taxon>
        <taxon>Oomycota</taxon>
        <taxon>Peronosporomycetes</taxon>
        <taxon>Peronosporales</taxon>
        <taxon>Peronosporaceae</taxon>
        <taxon>Phytophthora</taxon>
    </lineage>
</organism>
<dbReference type="InterPro" id="IPR046439">
    <property type="entry name" value="ZF_RZ_dom"/>
</dbReference>
<evidence type="ECO:0000256" key="2">
    <source>
        <dbReference type="ARBA" id="ARBA00022490"/>
    </source>
</evidence>
<dbReference type="PROSITE" id="PS51981">
    <property type="entry name" value="ZF_RZ"/>
    <property type="match status" value="1"/>
</dbReference>
<evidence type="ECO:0000256" key="7">
    <source>
        <dbReference type="SAM" id="Coils"/>
    </source>
</evidence>
<dbReference type="EMBL" id="BSXT01005493">
    <property type="protein sequence ID" value="GMF60639.1"/>
    <property type="molecule type" value="Genomic_DNA"/>
</dbReference>
<gene>
    <name evidence="9" type="ORF">Pfra01_002631400</name>
</gene>
<keyword evidence="3" id="KW-0479">Metal-binding</keyword>
<name>A0A9W7D5C8_9STRA</name>
<dbReference type="Proteomes" id="UP001165121">
    <property type="component" value="Unassembled WGS sequence"/>
</dbReference>
<keyword evidence="10" id="KW-1185">Reference proteome</keyword>
<evidence type="ECO:0000256" key="5">
    <source>
        <dbReference type="ARBA" id="ARBA00022833"/>
    </source>
</evidence>
<evidence type="ECO:0000256" key="4">
    <source>
        <dbReference type="ARBA" id="ARBA00022771"/>
    </source>
</evidence>
<dbReference type="AlphaFoldDB" id="A0A9W7D5C8"/>
<evidence type="ECO:0000313" key="10">
    <source>
        <dbReference type="Proteomes" id="UP001165121"/>
    </source>
</evidence>
<feature type="coiled-coil region" evidence="7">
    <location>
        <begin position="226"/>
        <end position="260"/>
    </location>
</feature>
<feature type="domain" description="RZ-type" evidence="8">
    <location>
        <begin position="308"/>
        <end position="380"/>
    </location>
</feature>
<evidence type="ECO:0000256" key="1">
    <source>
        <dbReference type="ARBA" id="ARBA00004496"/>
    </source>
</evidence>
<evidence type="ECO:0000256" key="3">
    <source>
        <dbReference type="ARBA" id="ARBA00022723"/>
    </source>
</evidence>
<keyword evidence="5" id="KW-0862">Zinc</keyword>
<accession>A0A9W7D5C8</accession>